<evidence type="ECO:0000256" key="8">
    <source>
        <dbReference type="ARBA" id="ARBA00038120"/>
    </source>
</evidence>
<dbReference type="Pfam" id="PF00535">
    <property type="entry name" value="Glycos_transf_2"/>
    <property type="match status" value="1"/>
</dbReference>
<dbReference type="GO" id="GO:0005886">
    <property type="term" value="C:plasma membrane"/>
    <property type="evidence" value="ECO:0007669"/>
    <property type="project" value="UniProtKB-SubCell"/>
</dbReference>
<keyword evidence="3" id="KW-0328">Glycosyltransferase</keyword>
<evidence type="ECO:0000256" key="4">
    <source>
        <dbReference type="ARBA" id="ARBA00022679"/>
    </source>
</evidence>
<reference evidence="11 12" key="1">
    <citation type="submission" date="2017-11" db="EMBL/GenBank/DDBJ databases">
        <title>Genomic Encyclopedia of Archaeal and Bacterial Type Strains, Phase II (KMG-II): From Individual Species to Whole Genera.</title>
        <authorList>
            <person name="Goeker M."/>
        </authorList>
    </citation>
    <scope>NUCLEOTIDE SEQUENCE [LARGE SCALE GENOMIC DNA]</scope>
    <source>
        <strain evidence="11 12">DSM 25478</strain>
    </source>
</reference>
<accession>A0A2M9CC26</accession>
<evidence type="ECO:0000256" key="7">
    <source>
        <dbReference type="ARBA" id="ARBA00037904"/>
    </source>
</evidence>
<evidence type="ECO:0000256" key="6">
    <source>
        <dbReference type="ARBA" id="ARBA00037281"/>
    </source>
</evidence>
<protein>
    <recommendedName>
        <fullName evidence="9">4,4'-diaponeurosporenoate glycosyltransferase</fullName>
    </recommendedName>
</protein>
<gene>
    <name evidence="11" type="ORF">CLV28_3027</name>
</gene>
<dbReference type="EMBL" id="PGFE01000007">
    <property type="protein sequence ID" value="PJJ68611.1"/>
    <property type="molecule type" value="Genomic_DNA"/>
</dbReference>
<evidence type="ECO:0000313" key="12">
    <source>
        <dbReference type="Proteomes" id="UP000231693"/>
    </source>
</evidence>
<dbReference type="InterPro" id="IPR001173">
    <property type="entry name" value="Glyco_trans_2-like"/>
</dbReference>
<comment type="pathway">
    <text evidence="7">Carotenoid biosynthesis; staphyloxanthin biosynthesis; staphyloxanthin from farnesyl diphosphate: step 4/5.</text>
</comment>
<name>A0A2M9CC26_9CELL</name>
<keyword evidence="5" id="KW-0472">Membrane</keyword>
<dbReference type="PANTHER" id="PTHR43646">
    <property type="entry name" value="GLYCOSYLTRANSFERASE"/>
    <property type="match status" value="1"/>
</dbReference>
<dbReference type="GO" id="GO:0016757">
    <property type="term" value="F:glycosyltransferase activity"/>
    <property type="evidence" value="ECO:0007669"/>
    <property type="project" value="UniProtKB-KW"/>
</dbReference>
<evidence type="ECO:0000313" key="11">
    <source>
        <dbReference type="EMBL" id="PJJ68611.1"/>
    </source>
</evidence>
<dbReference type="RefSeq" id="WP_100424169.1">
    <property type="nucleotide sequence ID" value="NZ_BOOX01000011.1"/>
</dbReference>
<evidence type="ECO:0000259" key="10">
    <source>
        <dbReference type="Pfam" id="PF00535"/>
    </source>
</evidence>
<feature type="domain" description="Glycosyltransferase 2-like" evidence="10">
    <location>
        <begin position="13"/>
        <end position="135"/>
    </location>
</feature>
<keyword evidence="2" id="KW-1003">Cell membrane</keyword>
<dbReference type="Gene3D" id="3.90.550.10">
    <property type="entry name" value="Spore Coat Polysaccharide Biosynthesis Protein SpsA, Chain A"/>
    <property type="match status" value="1"/>
</dbReference>
<dbReference type="Proteomes" id="UP000231693">
    <property type="component" value="Unassembled WGS sequence"/>
</dbReference>
<dbReference type="PANTHER" id="PTHR43646:SF2">
    <property type="entry name" value="GLYCOSYLTRANSFERASE 2-LIKE DOMAIN-CONTAINING PROTEIN"/>
    <property type="match status" value="1"/>
</dbReference>
<comment type="similarity">
    <text evidence="8">Belongs to the glycosyltransferase 2 family. CrtQ subfamily.</text>
</comment>
<keyword evidence="12" id="KW-1185">Reference proteome</keyword>
<keyword evidence="4 11" id="KW-0808">Transferase</keyword>
<proteinExistence type="inferred from homology"/>
<evidence type="ECO:0000256" key="2">
    <source>
        <dbReference type="ARBA" id="ARBA00022475"/>
    </source>
</evidence>
<comment type="subcellular location">
    <subcellularLocation>
        <location evidence="1">Cell membrane</location>
    </subcellularLocation>
</comment>
<organism evidence="11 12">
    <name type="scientific">Sediminihabitans luteus</name>
    <dbReference type="NCBI Taxonomy" id="1138585"/>
    <lineage>
        <taxon>Bacteria</taxon>
        <taxon>Bacillati</taxon>
        <taxon>Actinomycetota</taxon>
        <taxon>Actinomycetes</taxon>
        <taxon>Micrococcales</taxon>
        <taxon>Cellulomonadaceae</taxon>
        <taxon>Sediminihabitans</taxon>
    </lineage>
</organism>
<evidence type="ECO:0000256" key="9">
    <source>
        <dbReference type="ARBA" id="ARBA00040345"/>
    </source>
</evidence>
<dbReference type="AlphaFoldDB" id="A0A2M9CC26"/>
<evidence type="ECO:0000256" key="3">
    <source>
        <dbReference type="ARBA" id="ARBA00022676"/>
    </source>
</evidence>
<evidence type="ECO:0000256" key="1">
    <source>
        <dbReference type="ARBA" id="ARBA00004236"/>
    </source>
</evidence>
<dbReference type="OrthoDB" id="9777873at2"/>
<dbReference type="SUPFAM" id="SSF53448">
    <property type="entry name" value="Nucleotide-diphospho-sugar transferases"/>
    <property type="match status" value="1"/>
</dbReference>
<comment type="caution">
    <text evidence="11">The sequence shown here is derived from an EMBL/GenBank/DDBJ whole genome shotgun (WGS) entry which is preliminary data.</text>
</comment>
<evidence type="ECO:0000256" key="5">
    <source>
        <dbReference type="ARBA" id="ARBA00023136"/>
    </source>
</evidence>
<dbReference type="InterPro" id="IPR029044">
    <property type="entry name" value="Nucleotide-diphossugar_trans"/>
</dbReference>
<comment type="function">
    <text evidence="6">Catalyzes the glycosylation of 4,4'-diaponeurosporenoate, i.e. the esterification of glucose at the C1'' position with the carboxyl group of 4,4'-diaponeurosporenic acid, to form glycosyl-4,4'-diaponeurosporenoate. This is a step in the biosynthesis of staphyloxanthin, an orange pigment present in most staphylococci strains.</text>
</comment>
<sequence length="237" mass="25104">MTPARPRVEAVAVVVPVHDEEELLPACLAALRASVDQARATRPWLDVVTVVVLDDCTDASARAVPPDVERVEITARTVGLARTAGTRHALGLLDAPAAQVWIASTDADSVVPPDWVTHHLDLADDGADVVVGGVRPDLAALSEGRARAWLRRYVPGVANGHVHGANLGVRADVHLAAGGYPPVPEHEDVALVEAARRLGARVVPTADAWVLTSARLVGRTPGGYARYLREDLERLAT</sequence>